<accession>A0A4C1USK6</accession>
<gene>
    <name evidence="2" type="ORF">EVAR_22037_1</name>
</gene>
<dbReference type="EMBL" id="BGZK01000220">
    <property type="protein sequence ID" value="GBP29425.1"/>
    <property type="molecule type" value="Genomic_DNA"/>
</dbReference>
<feature type="transmembrane region" description="Helical" evidence="1">
    <location>
        <begin position="15"/>
        <end position="37"/>
    </location>
</feature>
<keyword evidence="1" id="KW-0812">Transmembrane</keyword>
<organism evidence="2 3">
    <name type="scientific">Eumeta variegata</name>
    <name type="common">Bagworm moth</name>
    <name type="synonym">Eumeta japonica</name>
    <dbReference type="NCBI Taxonomy" id="151549"/>
    <lineage>
        <taxon>Eukaryota</taxon>
        <taxon>Metazoa</taxon>
        <taxon>Ecdysozoa</taxon>
        <taxon>Arthropoda</taxon>
        <taxon>Hexapoda</taxon>
        <taxon>Insecta</taxon>
        <taxon>Pterygota</taxon>
        <taxon>Neoptera</taxon>
        <taxon>Endopterygota</taxon>
        <taxon>Lepidoptera</taxon>
        <taxon>Glossata</taxon>
        <taxon>Ditrysia</taxon>
        <taxon>Tineoidea</taxon>
        <taxon>Psychidae</taxon>
        <taxon>Oiketicinae</taxon>
        <taxon>Eumeta</taxon>
    </lineage>
</organism>
<evidence type="ECO:0000313" key="2">
    <source>
        <dbReference type="EMBL" id="GBP29425.1"/>
    </source>
</evidence>
<keyword evidence="3" id="KW-1185">Reference proteome</keyword>
<dbReference type="AlphaFoldDB" id="A0A4C1USK6"/>
<dbReference type="Proteomes" id="UP000299102">
    <property type="component" value="Unassembled WGS sequence"/>
</dbReference>
<evidence type="ECO:0000313" key="3">
    <source>
        <dbReference type="Proteomes" id="UP000299102"/>
    </source>
</evidence>
<comment type="caution">
    <text evidence="2">The sequence shown here is derived from an EMBL/GenBank/DDBJ whole genome shotgun (WGS) entry which is preliminary data.</text>
</comment>
<proteinExistence type="predicted"/>
<name>A0A4C1USK6_EUMVA</name>
<reference evidence="2 3" key="1">
    <citation type="journal article" date="2019" name="Commun. Biol.">
        <title>The bagworm genome reveals a unique fibroin gene that provides high tensile strength.</title>
        <authorList>
            <person name="Kono N."/>
            <person name="Nakamura H."/>
            <person name="Ohtoshi R."/>
            <person name="Tomita M."/>
            <person name="Numata K."/>
            <person name="Arakawa K."/>
        </authorList>
    </citation>
    <scope>NUCLEOTIDE SEQUENCE [LARGE SCALE GENOMIC DNA]</scope>
</reference>
<protein>
    <submittedName>
        <fullName evidence="2">Uncharacterized protein</fullName>
    </submittedName>
</protein>
<keyword evidence="1" id="KW-1133">Transmembrane helix</keyword>
<evidence type="ECO:0000256" key="1">
    <source>
        <dbReference type="SAM" id="Phobius"/>
    </source>
</evidence>
<sequence length="77" mass="8668">MTSLIYDPRGSREDWGMLLSIVIDAILKIATDGLVFIRSEHIELHEVGFSAGEYLVVERMGFKGPRGRESGPTFDRK</sequence>
<keyword evidence="1" id="KW-0472">Membrane</keyword>